<evidence type="ECO:0000256" key="1">
    <source>
        <dbReference type="SAM" id="MobiDB-lite"/>
    </source>
</evidence>
<evidence type="ECO:0000313" key="5">
    <source>
        <dbReference type="Proteomes" id="UP000027002"/>
    </source>
</evidence>
<proteinExistence type="predicted"/>
<reference evidence="3" key="1">
    <citation type="journal article" date="2016" name="Genome Announc.">
        <title>Genome Sequence of Ustilaginoidea virens IPU010, a Rice Pathogenic Fungus Causing False Smut.</title>
        <authorList>
            <person name="Kumagai T."/>
            <person name="Ishii T."/>
            <person name="Terai G."/>
            <person name="Umemura M."/>
            <person name="Machida M."/>
            <person name="Asai K."/>
        </authorList>
    </citation>
    <scope>NUCLEOTIDE SEQUENCE [LARGE SCALE GENOMIC DNA]</scope>
    <source>
        <strain evidence="3">IPU010</strain>
    </source>
</reference>
<name>A0A063C5C5_USTVR</name>
<dbReference type="Proteomes" id="UP000054053">
    <property type="component" value="Unassembled WGS sequence"/>
</dbReference>
<dbReference type="HOGENOM" id="CLU_064772_0_0_1"/>
<dbReference type="OrthoDB" id="5427833at2759"/>
<sequence length="241" mass="23538">MLASLALLAPHASGFFLTLSNFQPVSAASLPLECVFAYNTPMRGCGARDFAGGGGGGGGGCSPMCRGAVATTQAGIQEACALVSAGAGSLLGRAQSGNLVAALCGDDRPHEASARATGTASPVPPRTAARTRADSSPTRASSATAATTSGTWTSPSSLGGLASRSQGSTAQDTSAATFASPSSIRAAARPTQTQPQPQPPPQGGGGSPFDVFAPGRGVRGVRGVCEPGCGHALLGLVLDGD</sequence>
<gene>
    <name evidence="4" type="ORF">UV8b_07854</name>
    <name evidence="3" type="ORF">UVI_02003180</name>
</gene>
<feature type="compositionally biased region" description="Polar residues" evidence="1">
    <location>
        <begin position="163"/>
        <end position="177"/>
    </location>
</feature>
<accession>A0A063C5C5</accession>
<evidence type="ECO:0000313" key="6">
    <source>
        <dbReference type="Proteomes" id="UP000054053"/>
    </source>
</evidence>
<keyword evidence="2" id="KW-0732">Signal</keyword>
<dbReference type="GeneID" id="66068631"/>
<feature type="region of interest" description="Disordered" evidence="1">
    <location>
        <begin position="110"/>
        <end position="214"/>
    </location>
</feature>
<reference evidence="4" key="3">
    <citation type="submission" date="2020-03" db="EMBL/GenBank/DDBJ databases">
        <title>A mixture of massive structural variations and highly conserved coding sequences in Ustilaginoidea virens genome.</title>
        <authorList>
            <person name="Zhang K."/>
            <person name="Zhao Z."/>
            <person name="Zhang Z."/>
            <person name="Li Y."/>
            <person name="Hsiang T."/>
            <person name="Sun W."/>
        </authorList>
    </citation>
    <scope>NUCLEOTIDE SEQUENCE</scope>
    <source>
        <strain evidence="4">UV-8b</strain>
    </source>
</reference>
<organism evidence="3 6">
    <name type="scientific">Ustilaginoidea virens</name>
    <name type="common">Rice false smut fungus</name>
    <name type="synonym">Villosiclava virens</name>
    <dbReference type="NCBI Taxonomy" id="1159556"/>
    <lineage>
        <taxon>Eukaryota</taxon>
        <taxon>Fungi</taxon>
        <taxon>Dikarya</taxon>
        <taxon>Ascomycota</taxon>
        <taxon>Pezizomycotina</taxon>
        <taxon>Sordariomycetes</taxon>
        <taxon>Hypocreomycetidae</taxon>
        <taxon>Hypocreales</taxon>
        <taxon>Clavicipitaceae</taxon>
        <taxon>Ustilaginoidea</taxon>
    </lineage>
</organism>
<feature type="compositionally biased region" description="Low complexity" evidence="1">
    <location>
        <begin position="179"/>
        <end position="195"/>
    </location>
</feature>
<feature type="chain" id="PRO_5010402219" evidence="2">
    <location>
        <begin position="28"/>
        <end position="241"/>
    </location>
</feature>
<dbReference type="AlphaFoldDB" id="A0A063C5C5"/>
<reference evidence="6" key="2">
    <citation type="journal article" date="2016" name="Genome Announc.">
        <title>Genome sequence of Ustilaginoidea virens IPU010, a rice pathogenic fungus causing false smut.</title>
        <authorList>
            <person name="Kumagai T."/>
            <person name="Ishii T."/>
            <person name="Terai G."/>
            <person name="Umemura M."/>
            <person name="Machida M."/>
            <person name="Asai K."/>
        </authorList>
    </citation>
    <scope>NUCLEOTIDE SEQUENCE [LARGE SCALE GENOMIC DNA]</scope>
    <source>
        <strain evidence="6">IPU010</strain>
    </source>
</reference>
<dbReference type="EMBL" id="CP072759">
    <property type="protein sequence ID" value="QUC23613.1"/>
    <property type="molecule type" value="Genomic_DNA"/>
</dbReference>
<evidence type="ECO:0000256" key="2">
    <source>
        <dbReference type="SAM" id="SignalP"/>
    </source>
</evidence>
<dbReference type="RefSeq" id="XP_043001286.1">
    <property type="nucleotide sequence ID" value="XM_043145351.1"/>
</dbReference>
<dbReference type="KEGG" id="uvi:66068631"/>
<keyword evidence="5" id="KW-1185">Reference proteome</keyword>
<protein>
    <submittedName>
        <fullName evidence="3">Uncharacterized protein</fullName>
    </submittedName>
</protein>
<evidence type="ECO:0000313" key="4">
    <source>
        <dbReference type="EMBL" id="QUC23613.1"/>
    </source>
</evidence>
<feature type="compositionally biased region" description="Low complexity" evidence="1">
    <location>
        <begin position="126"/>
        <end position="157"/>
    </location>
</feature>
<dbReference type="EMBL" id="BBTG02000001">
    <property type="protein sequence ID" value="GAO17551.1"/>
    <property type="molecule type" value="Genomic_DNA"/>
</dbReference>
<evidence type="ECO:0000313" key="3">
    <source>
        <dbReference type="EMBL" id="GAO17551.1"/>
    </source>
</evidence>
<dbReference type="Proteomes" id="UP000027002">
    <property type="component" value="Chromosome 7"/>
</dbReference>
<feature type="signal peptide" evidence="2">
    <location>
        <begin position="1"/>
        <end position="27"/>
    </location>
</feature>